<dbReference type="Pfam" id="PF02371">
    <property type="entry name" value="Transposase_20"/>
    <property type="match status" value="1"/>
</dbReference>
<dbReference type="NCBIfam" id="NF033542">
    <property type="entry name" value="transpos_IS110"/>
    <property type="match status" value="1"/>
</dbReference>
<proteinExistence type="predicted"/>
<dbReference type="GO" id="GO:0003677">
    <property type="term" value="F:DNA binding"/>
    <property type="evidence" value="ECO:0007669"/>
    <property type="project" value="InterPro"/>
</dbReference>
<dbReference type="InterPro" id="IPR047650">
    <property type="entry name" value="Transpos_IS110"/>
</dbReference>
<feature type="domain" description="Transposase IS116/IS110/IS902 C-terminal" evidence="2">
    <location>
        <begin position="196"/>
        <end position="278"/>
    </location>
</feature>
<gene>
    <name evidence="3" type="ORF">AVDCRST_MAG82-1678</name>
</gene>
<sequence length="321" mass="34932">MSTTNPRRARPVVGIDVSKARLDVCLLPEGETFAVANDQEGIESLLQRLREAHPELVVLEASGKYERPAAAAIAACGVAVAVVNPRQARDFAKSTGRLAKTDRIDAEILARFAAAVGPRPSVLPGEEARALQAILARRRQIVEMLVAEKNRLRVAPSSVAKRIRAHVEWLQKELEHTDGELDEAVEASTVWKENEALLRSVPGVGPVLARTLLAELPELGTLPHKRLSSLVGVAPFNRDSGAFRGKREVWGGRASVRAALYMGALVATRHNPVLKEFYGRLLAAGKPKKVALVACMRKLLSILNAVLRDRAPYHPTHLLTP</sequence>
<dbReference type="GO" id="GO:0004803">
    <property type="term" value="F:transposase activity"/>
    <property type="evidence" value="ECO:0007669"/>
    <property type="project" value="InterPro"/>
</dbReference>
<dbReference type="PANTHER" id="PTHR33055">
    <property type="entry name" value="TRANSPOSASE FOR INSERTION SEQUENCE ELEMENT IS1111A"/>
    <property type="match status" value="1"/>
</dbReference>
<dbReference type="GO" id="GO:0006313">
    <property type="term" value="P:DNA transposition"/>
    <property type="evidence" value="ECO:0007669"/>
    <property type="project" value="InterPro"/>
</dbReference>
<organism evidence="3">
    <name type="scientific">uncultured Rubrobacteraceae bacterium</name>
    <dbReference type="NCBI Taxonomy" id="349277"/>
    <lineage>
        <taxon>Bacteria</taxon>
        <taxon>Bacillati</taxon>
        <taxon>Actinomycetota</taxon>
        <taxon>Rubrobacteria</taxon>
        <taxon>Rubrobacterales</taxon>
        <taxon>Rubrobacteraceae</taxon>
        <taxon>environmental samples</taxon>
    </lineage>
</organism>
<dbReference type="PANTHER" id="PTHR33055:SF13">
    <property type="entry name" value="TRANSPOSASE"/>
    <property type="match status" value="1"/>
</dbReference>
<feature type="domain" description="Transposase IS110-like N-terminal" evidence="1">
    <location>
        <begin position="13"/>
        <end position="153"/>
    </location>
</feature>
<evidence type="ECO:0000259" key="2">
    <source>
        <dbReference type="Pfam" id="PF02371"/>
    </source>
</evidence>
<dbReference type="InterPro" id="IPR003346">
    <property type="entry name" value="Transposase_20"/>
</dbReference>
<protein>
    <submittedName>
        <fullName evidence="3">Mobile element protein</fullName>
    </submittedName>
</protein>
<evidence type="ECO:0000259" key="1">
    <source>
        <dbReference type="Pfam" id="PF01548"/>
    </source>
</evidence>
<dbReference type="InterPro" id="IPR002525">
    <property type="entry name" value="Transp_IS110-like_N"/>
</dbReference>
<dbReference type="EMBL" id="CADCVA010000241">
    <property type="protein sequence ID" value="CAA9424566.1"/>
    <property type="molecule type" value="Genomic_DNA"/>
</dbReference>
<accession>A0A6J4Q0I1</accession>
<evidence type="ECO:0000313" key="3">
    <source>
        <dbReference type="EMBL" id="CAA9424566.1"/>
    </source>
</evidence>
<name>A0A6J4Q0I1_9ACTN</name>
<dbReference type="Pfam" id="PF01548">
    <property type="entry name" value="DEDD_Tnp_IS110"/>
    <property type="match status" value="1"/>
</dbReference>
<reference evidence="3" key="1">
    <citation type="submission" date="2020-02" db="EMBL/GenBank/DDBJ databases">
        <authorList>
            <person name="Meier V. D."/>
        </authorList>
    </citation>
    <scope>NUCLEOTIDE SEQUENCE</scope>
    <source>
        <strain evidence="3">AVDCRST_MAG82</strain>
    </source>
</reference>
<dbReference type="AlphaFoldDB" id="A0A6J4Q0I1"/>